<feature type="domain" description="Fido" evidence="3">
    <location>
        <begin position="15"/>
        <end position="171"/>
    </location>
</feature>
<dbReference type="GO" id="GO:0005524">
    <property type="term" value="F:ATP binding"/>
    <property type="evidence" value="ECO:0007669"/>
    <property type="project" value="UniProtKB-KW"/>
</dbReference>
<feature type="binding site" evidence="2">
    <location>
        <begin position="53"/>
        <end position="60"/>
    </location>
    <ligand>
        <name>ATP</name>
        <dbReference type="ChEBI" id="CHEBI:30616"/>
    </ligand>
</feature>
<dbReference type="InterPro" id="IPR036597">
    <property type="entry name" value="Fido-like_dom_sf"/>
</dbReference>
<dbReference type="PROSITE" id="PS51459">
    <property type="entry name" value="FIDO"/>
    <property type="match status" value="1"/>
</dbReference>
<reference evidence="4 5" key="1">
    <citation type="submission" date="2016-10" db="EMBL/GenBank/DDBJ databases">
        <authorList>
            <person name="de Groot N.N."/>
        </authorList>
    </citation>
    <scope>NUCLEOTIDE SEQUENCE [LARGE SCALE GENOMIC DNA]</scope>
    <source>
        <strain evidence="4 5">DSM 19033</strain>
    </source>
</reference>
<sequence>MVLDIVFDEYQAAEITEANIKKLHRKLMKNMDQWSDSIHYDPGRYKILENVTVRPSGKIHKYTPPEDVPLAMQQLVKEVNSQLKISKVNNTDNHPLVIASSFHFKFLNEIHPFGDGNDRIARIFMNLILLKNDFPPLFISTVDKLDYMNCFEQEDRNPGVMLDFLADRLMESQKTKLSYLKRTSK</sequence>
<evidence type="ECO:0000256" key="1">
    <source>
        <dbReference type="PIRSR" id="PIRSR640198-1"/>
    </source>
</evidence>
<evidence type="ECO:0000259" key="3">
    <source>
        <dbReference type="PROSITE" id="PS51459"/>
    </source>
</evidence>
<dbReference type="Pfam" id="PF02661">
    <property type="entry name" value="Fic"/>
    <property type="match status" value="1"/>
</dbReference>
<keyword evidence="5" id="KW-1185">Reference proteome</keyword>
<keyword evidence="2" id="KW-0067">ATP-binding</keyword>
<dbReference type="AlphaFoldDB" id="A0A1H4GSN8"/>
<dbReference type="PANTHER" id="PTHR13504:SF38">
    <property type="entry name" value="FIDO DOMAIN-CONTAINING PROTEIN"/>
    <property type="match status" value="1"/>
</dbReference>
<dbReference type="InterPro" id="IPR003812">
    <property type="entry name" value="Fido"/>
</dbReference>
<dbReference type="PANTHER" id="PTHR13504">
    <property type="entry name" value="FIDO DOMAIN-CONTAINING PROTEIN DDB_G0283145"/>
    <property type="match status" value="1"/>
</dbReference>
<dbReference type="SUPFAM" id="SSF140931">
    <property type="entry name" value="Fic-like"/>
    <property type="match status" value="1"/>
</dbReference>
<feature type="active site" evidence="1">
    <location>
        <position position="111"/>
    </location>
</feature>
<evidence type="ECO:0000256" key="2">
    <source>
        <dbReference type="PIRSR" id="PIRSR640198-2"/>
    </source>
</evidence>
<dbReference type="InterPro" id="IPR040198">
    <property type="entry name" value="Fido_containing"/>
</dbReference>
<keyword evidence="2" id="KW-0547">Nucleotide-binding</keyword>
<evidence type="ECO:0000313" key="5">
    <source>
        <dbReference type="Proteomes" id="UP000198850"/>
    </source>
</evidence>
<feature type="binding site" evidence="2">
    <location>
        <begin position="115"/>
        <end position="122"/>
    </location>
    <ligand>
        <name>ATP</name>
        <dbReference type="ChEBI" id="CHEBI:30616"/>
    </ligand>
</feature>
<protein>
    <submittedName>
        <fullName evidence="4">Fic/DOC family protein</fullName>
    </submittedName>
</protein>
<dbReference type="Gene3D" id="1.10.3290.10">
    <property type="entry name" value="Fido-like domain"/>
    <property type="match status" value="1"/>
</dbReference>
<gene>
    <name evidence="4" type="ORF">SAMN05443550_11184</name>
</gene>
<proteinExistence type="predicted"/>
<organism evidence="4 5">
    <name type="scientific">Pedobacter hartonius</name>
    <dbReference type="NCBI Taxonomy" id="425514"/>
    <lineage>
        <taxon>Bacteria</taxon>
        <taxon>Pseudomonadati</taxon>
        <taxon>Bacteroidota</taxon>
        <taxon>Sphingobacteriia</taxon>
        <taxon>Sphingobacteriales</taxon>
        <taxon>Sphingobacteriaceae</taxon>
        <taxon>Pedobacter</taxon>
    </lineage>
</organism>
<dbReference type="Proteomes" id="UP000198850">
    <property type="component" value="Unassembled WGS sequence"/>
</dbReference>
<accession>A0A1H4GSN8</accession>
<dbReference type="STRING" id="425514.SAMN05443550_11184"/>
<evidence type="ECO:0000313" key="4">
    <source>
        <dbReference type="EMBL" id="SEB12649.1"/>
    </source>
</evidence>
<name>A0A1H4GSN8_9SPHI</name>
<dbReference type="EMBL" id="FNRA01000011">
    <property type="protein sequence ID" value="SEB12649.1"/>
    <property type="molecule type" value="Genomic_DNA"/>
</dbReference>